<protein>
    <submittedName>
        <fullName evidence="1">Uncharacterized protein</fullName>
    </submittedName>
</protein>
<dbReference type="Pfam" id="PF02995">
    <property type="entry name" value="DUF229"/>
    <property type="match status" value="1"/>
</dbReference>
<name>A0AA36C818_9BILA</name>
<dbReference type="PANTHER" id="PTHR10974:SF75">
    <property type="entry name" value="SULFATASE DOMAIN-CONTAINING PROTEIN"/>
    <property type="match status" value="1"/>
</dbReference>
<reference evidence="1" key="1">
    <citation type="submission" date="2023-06" db="EMBL/GenBank/DDBJ databases">
        <authorList>
            <person name="Delattre M."/>
        </authorList>
    </citation>
    <scope>NUCLEOTIDE SEQUENCE</scope>
    <source>
        <strain evidence="1">AF72</strain>
    </source>
</reference>
<proteinExistence type="predicted"/>
<dbReference type="CDD" id="cd16021">
    <property type="entry name" value="ALP_like"/>
    <property type="match status" value="1"/>
</dbReference>
<sequence>MPRLSALEEDVEKILNEYSRTENLEAYKIWKKRKNLVLMAKCRTLYHLGSYQNAMGAARQLSDGADSDEEKAEVERAIVRMAIATGDEKALESVLEKAVGLSQNDVVFHKALRAIFHGNFTHAMDHLKKAVDAGDNRNKEISPPKQTCFQGAIWRSMIRSMETLTVHASGTLKIMESWLKNVEMCRARCHYWPYGQNVTFDVWRDVAHEESIKFDCEFIYSECFDFAGDLVDRYLHVRLIETDYRSVEPKEPNNDNENMQPDVHIIVLDSVSSTQARRSLPKTLKFLQNNMGGVLMHQLNRVGSNSVPNGYAFLTVSRGLLGGSADLPVEFSYHDYCYTHIDNISIVFKDYERRGYKTLYSIDWGDLWTYPDCRGFEKQAFTHDARPIVGSLEASPEFEKELLGKCIEEWALLLAYHSQFMRSYKKHPKFGLTWVTELAHNNANWLWYSDQIFEKFFRDNEKALENSFVFFMGDHGLRFGQWLDTTLGKREINNPMLVVTVPKWLRGNKELMANLNHNSVKLLTHYDVTCGTIPVTDDYCLCKYEKLKKKSSYFEPMARYVVAEINRKLESEGIAEDCEELTLNKVEDVQAYVPEKELRIYEIEFTVDPNSARYRALVQGVPDSGVFQYSGHANRLDAYGKTADCVAKKKPAMRPFCYCRD</sequence>
<accession>A0AA36C818</accession>
<dbReference type="PANTHER" id="PTHR10974">
    <property type="entry name" value="FI08016P-RELATED"/>
    <property type="match status" value="1"/>
</dbReference>
<dbReference type="AlphaFoldDB" id="A0AA36C818"/>
<feature type="non-terminal residue" evidence="1">
    <location>
        <position position="661"/>
    </location>
</feature>
<evidence type="ECO:0000313" key="2">
    <source>
        <dbReference type="Proteomes" id="UP001177023"/>
    </source>
</evidence>
<dbReference type="GO" id="GO:0005615">
    <property type="term" value="C:extracellular space"/>
    <property type="evidence" value="ECO:0007669"/>
    <property type="project" value="TreeGrafter"/>
</dbReference>
<organism evidence="1 2">
    <name type="scientific">Mesorhabditis spiculigera</name>
    <dbReference type="NCBI Taxonomy" id="96644"/>
    <lineage>
        <taxon>Eukaryota</taxon>
        <taxon>Metazoa</taxon>
        <taxon>Ecdysozoa</taxon>
        <taxon>Nematoda</taxon>
        <taxon>Chromadorea</taxon>
        <taxon>Rhabditida</taxon>
        <taxon>Rhabditina</taxon>
        <taxon>Rhabditomorpha</taxon>
        <taxon>Rhabditoidea</taxon>
        <taxon>Rhabditidae</taxon>
        <taxon>Mesorhabditinae</taxon>
        <taxon>Mesorhabditis</taxon>
    </lineage>
</organism>
<evidence type="ECO:0000313" key="1">
    <source>
        <dbReference type="EMBL" id="CAJ0564085.1"/>
    </source>
</evidence>
<gene>
    <name evidence="1" type="ORF">MSPICULIGERA_LOCUS2781</name>
</gene>
<dbReference type="EMBL" id="CATQJA010000795">
    <property type="protein sequence ID" value="CAJ0564085.1"/>
    <property type="molecule type" value="Genomic_DNA"/>
</dbReference>
<dbReference type="InterPro" id="IPR004245">
    <property type="entry name" value="DUF229"/>
</dbReference>
<comment type="caution">
    <text evidence="1">The sequence shown here is derived from an EMBL/GenBank/DDBJ whole genome shotgun (WGS) entry which is preliminary data.</text>
</comment>
<keyword evidence="2" id="KW-1185">Reference proteome</keyword>
<dbReference type="Proteomes" id="UP001177023">
    <property type="component" value="Unassembled WGS sequence"/>
</dbReference>